<dbReference type="Proteomes" id="UP001631987">
    <property type="component" value="Unassembled WGS sequence"/>
</dbReference>
<comment type="caution">
    <text evidence="1">The sequence shown here is derived from an EMBL/GenBank/DDBJ whole genome shotgun (WGS) entry which is preliminary data.</text>
</comment>
<name>A0ABW9H7X9_9PSED</name>
<dbReference type="EMBL" id="JBJVNW010000005">
    <property type="protein sequence ID" value="MFM9518009.1"/>
    <property type="molecule type" value="Genomic_DNA"/>
</dbReference>
<accession>A0ABW9H7X9</accession>
<sequence>MSIILPSFEESQAFFEGAKLATQSVRFARAQVITQSEEVGVKEQDVLVGKESPTIIGFTDNLDEDKKQAAADSIHYAERYADGNSDIKLTPIDWHEKYREAMKHCGWTLINNKYEDHVSKQVNVTMDVIVMDIIKTVAGRNAPAMLKLLDGVLGKVKDEEQLITLFDNNSKSGKNAEFRIVPCLQSEGGTAITAYLAVDCELKTQQGGAWFWTWKLSELKMKKVATMVELNMRVHERNRDLIYAALDKSSEDFFAGAKLG</sequence>
<evidence type="ECO:0000313" key="2">
    <source>
        <dbReference type="Proteomes" id="UP001631987"/>
    </source>
</evidence>
<proteinExistence type="predicted"/>
<protein>
    <submittedName>
        <fullName evidence="1">Uncharacterized protein</fullName>
    </submittedName>
</protein>
<organism evidence="1 2">
    <name type="scientific">Pseudomonas monachiensis</name>
    <dbReference type="NCBI Taxonomy" id="3060212"/>
    <lineage>
        <taxon>Bacteria</taxon>
        <taxon>Pseudomonadati</taxon>
        <taxon>Pseudomonadota</taxon>
        <taxon>Gammaproteobacteria</taxon>
        <taxon>Pseudomonadales</taxon>
        <taxon>Pseudomonadaceae</taxon>
        <taxon>Pseudomonas</taxon>
    </lineage>
</organism>
<reference evidence="1 2" key="1">
    <citation type="submission" date="2024-12" db="EMBL/GenBank/DDBJ databases">
        <title>Pseudomonas species isolated from Lotus nodules promote plant growth.</title>
        <authorList>
            <person name="Yu Y.-H."/>
            <person name="Kurtenbach J."/>
            <person name="Crosbie D."/>
            <person name="Brachmann A."/>
            <person name="Marin M."/>
        </authorList>
    </citation>
    <scope>NUCLEOTIDE SEQUENCE [LARGE SCALE GENOMIC DNA]</scope>
    <source>
        <strain evidence="1 2">PLb12A</strain>
    </source>
</reference>
<keyword evidence="2" id="KW-1185">Reference proteome</keyword>
<dbReference type="RefSeq" id="WP_056725385.1">
    <property type="nucleotide sequence ID" value="NZ_CP178857.1"/>
</dbReference>
<evidence type="ECO:0000313" key="1">
    <source>
        <dbReference type="EMBL" id="MFM9518009.1"/>
    </source>
</evidence>
<gene>
    <name evidence="1" type="ORF">ACKKH4_12225</name>
</gene>